<evidence type="ECO:0000313" key="8">
    <source>
        <dbReference type="Proteomes" id="UP000054771"/>
    </source>
</evidence>
<keyword evidence="8" id="KW-1185">Reference proteome</keyword>
<keyword evidence="3" id="KW-0804">Transcription</keyword>
<sequence length="239" mass="26991">MDIADKFLSWTSQDTGPFPYPLPYTSPTKESDFTLQLAYGLHNQEASQTKDIPPLPLEIDTDTPETLEQRSTSPNTTTGFNSLLSPTDTCSSSPTLSEARGSVSSESSAGTKQVSSKPGPKNTKRAVQNRAAQRRFRERRDEQNRTLREKAEYLQERYEALGERLNAKSDEVNQLERKNGELSSEIQDLRRRWRTMVLLLQRPKSLQFLSMFVGDAGLPLDQLDGYVRCLDALIFPEKS</sequence>
<evidence type="ECO:0000256" key="5">
    <source>
        <dbReference type="SAM" id="MobiDB-lite"/>
    </source>
</evidence>
<dbReference type="InterPro" id="IPR046347">
    <property type="entry name" value="bZIP_sf"/>
</dbReference>
<feature type="region of interest" description="Disordered" evidence="5">
    <location>
        <begin position="44"/>
        <end position="147"/>
    </location>
</feature>
<dbReference type="PROSITE" id="PS00036">
    <property type="entry name" value="BZIP_BASIC"/>
    <property type="match status" value="1"/>
</dbReference>
<dbReference type="Pfam" id="PF00170">
    <property type="entry name" value="bZIP_1"/>
    <property type="match status" value="1"/>
</dbReference>
<dbReference type="GO" id="GO:0003677">
    <property type="term" value="F:DNA binding"/>
    <property type="evidence" value="ECO:0007669"/>
    <property type="project" value="UniProtKB-KW"/>
</dbReference>
<reference evidence="8" key="1">
    <citation type="journal article" date="2016" name="Genome Announc.">
        <title>Draft genome sequences of fungus Aspergillus calidoustus.</title>
        <authorList>
            <person name="Horn F."/>
            <person name="Linde J."/>
            <person name="Mattern D.J."/>
            <person name="Walther G."/>
            <person name="Guthke R."/>
            <person name="Scherlach K."/>
            <person name="Martin K."/>
            <person name="Brakhage A.A."/>
            <person name="Petzke L."/>
            <person name="Valiante V."/>
        </authorList>
    </citation>
    <scope>NUCLEOTIDE SEQUENCE [LARGE SCALE GENOMIC DNA]</scope>
    <source>
        <strain evidence="8">SF006504</strain>
    </source>
</reference>
<feature type="region of interest" description="Disordered" evidence="5">
    <location>
        <begin position="1"/>
        <end position="29"/>
    </location>
</feature>
<evidence type="ECO:0000313" key="7">
    <source>
        <dbReference type="EMBL" id="CEL00486.1"/>
    </source>
</evidence>
<keyword evidence="2" id="KW-0238">DNA-binding</keyword>
<dbReference type="EMBL" id="CDMC01000001">
    <property type="protein sequence ID" value="CEL00486.1"/>
    <property type="molecule type" value="Genomic_DNA"/>
</dbReference>
<dbReference type="GO" id="GO:0003700">
    <property type="term" value="F:DNA-binding transcription factor activity"/>
    <property type="evidence" value="ECO:0007669"/>
    <property type="project" value="InterPro"/>
</dbReference>
<organism evidence="7 8">
    <name type="scientific">Aspergillus calidoustus</name>
    <dbReference type="NCBI Taxonomy" id="454130"/>
    <lineage>
        <taxon>Eukaryota</taxon>
        <taxon>Fungi</taxon>
        <taxon>Dikarya</taxon>
        <taxon>Ascomycota</taxon>
        <taxon>Pezizomycotina</taxon>
        <taxon>Eurotiomycetes</taxon>
        <taxon>Eurotiomycetidae</taxon>
        <taxon>Eurotiales</taxon>
        <taxon>Aspergillaceae</taxon>
        <taxon>Aspergillus</taxon>
        <taxon>Aspergillus subgen. Nidulantes</taxon>
    </lineage>
</organism>
<dbReference type="STRING" id="454130.A0A0U5FMU2"/>
<dbReference type="AlphaFoldDB" id="A0A0U5FMU2"/>
<evidence type="ECO:0000256" key="4">
    <source>
        <dbReference type="ARBA" id="ARBA00023242"/>
    </source>
</evidence>
<feature type="domain" description="BZIP" evidence="6">
    <location>
        <begin position="119"/>
        <end position="182"/>
    </location>
</feature>
<dbReference type="PANTHER" id="PTHR45764:SF38">
    <property type="entry name" value="BZIP TRANSCRIPTION FACTOR 44"/>
    <property type="match status" value="1"/>
</dbReference>
<proteinExistence type="predicted"/>
<feature type="compositionally biased region" description="Low complexity" evidence="5">
    <location>
        <begin position="97"/>
        <end position="110"/>
    </location>
</feature>
<evidence type="ECO:0000256" key="2">
    <source>
        <dbReference type="ARBA" id="ARBA00023125"/>
    </source>
</evidence>
<name>A0A0U5FMU2_ASPCI</name>
<dbReference type="OrthoDB" id="10593924at2759"/>
<keyword evidence="4" id="KW-0539">Nucleus</keyword>
<feature type="compositionally biased region" description="Polar residues" evidence="5">
    <location>
        <begin position="66"/>
        <end position="96"/>
    </location>
</feature>
<evidence type="ECO:0000256" key="1">
    <source>
        <dbReference type="ARBA" id="ARBA00023015"/>
    </source>
</evidence>
<dbReference type="Proteomes" id="UP000054771">
    <property type="component" value="Unassembled WGS sequence"/>
</dbReference>
<feature type="compositionally biased region" description="Basic and acidic residues" evidence="5">
    <location>
        <begin position="138"/>
        <end position="147"/>
    </location>
</feature>
<accession>A0A0U5FMU2</accession>
<dbReference type="PANTHER" id="PTHR45764">
    <property type="entry name" value="BZIP TRANSCRIPTION FACTOR 44"/>
    <property type="match status" value="1"/>
</dbReference>
<evidence type="ECO:0000256" key="3">
    <source>
        <dbReference type="ARBA" id="ARBA00023163"/>
    </source>
</evidence>
<keyword evidence="1" id="KW-0805">Transcription regulation</keyword>
<evidence type="ECO:0000259" key="6">
    <source>
        <dbReference type="PROSITE" id="PS50217"/>
    </source>
</evidence>
<dbReference type="PROSITE" id="PS50217">
    <property type="entry name" value="BZIP"/>
    <property type="match status" value="1"/>
</dbReference>
<dbReference type="InterPro" id="IPR004827">
    <property type="entry name" value="bZIP"/>
</dbReference>
<protein>
    <recommendedName>
        <fullName evidence="6">BZIP domain-containing protein</fullName>
    </recommendedName>
</protein>
<dbReference type="SUPFAM" id="SSF57959">
    <property type="entry name" value="Leucine zipper domain"/>
    <property type="match status" value="1"/>
</dbReference>
<gene>
    <name evidence="7" type="ORF">ASPCAL00086</name>
</gene>
<dbReference type="Gene3D" id="1.20.5.170">
    <property type="match status" value="1"/>
</dbReference>
<dbReference type="CDD" id="cd14688">
    <property type="entry name" value="bZIP_YAP"/>
    <property type="match status" value="1"/>
</dbReference>